<accession>A8RND3</accession>
<dbReference type="EMBL" id="ABCC02000022">
    <property type="protein sequence ID" value="EDP17592.1"/>
    <property type="molecule type" value="Genomic_DNA"/>
</dbReference>
<dbReference type="HOGENOM" id="CLU_3151195_0_0_9"/>
<evidence type="ECO:0000313" key="2">
    <source>
        <dbReference type="Proteomes" id="UP000005396"/>
    </source>
</evidence>
<evidence type="ECO:0000313" key="1">
    <source>
        <dbReference type="EMBL" id="EDP17592.1"/>
    </source>
</evidence>
<dbReference type="AlphaFoldDB" id="A8RND3"/>
<comment type="caution">
    <text evidence="1">The sequence shown here is derived from an EMBL/GenBank/DDBJ whole genome shotgun (WGS) entry which is preliminary data.</text>
</comment>
<protein>
    <submittedName>
        <fullName evidence="1">Uncharacterized protein</fullName>
    </submittedName>
</protein>
<name>A8RND3_ENTBW</name>
<dbReference type="RefSeq" id="WP_007036520.1">
    <property type="nucleotide sequence ID" value="NZ_DS480679.1"/>
</dbReference>
<sequence length="48" mass="5469">MVTVTGAFEISEDGESLILKAQSIEVSRKPEEGYVYPCFQSENRMREN</sequence>
<organism evidence="1 2">
    <name type="scientific">Enterocloster bolteae (strain ATCC BAA-613 / DSM 15670 / CCUG 46953 / JCM 12243 / WAL 16351)</name>
    <name type="common">Clostridium bolteae</name>
    <dbReference type="NCBI Taxonomy" id="411902"/>
    <lineage>
        <taxon>Bacteria</taxon>
        <taxon>Bacillati</taxon>
        <taxon>Bacillota</taxon>
        <taxon>Clostridia</taxon>
        <taxon>Lachnospirales</taxon>
        <taxon>Lachnospiraceae</taxon>
        <taxon>Enterocloster</taxon>
    </lineage>
</organism>
<dbReference type="PaxDb" id="411902-CLOBOL_02169"/>
<reference evidence="1 2" key="1">
    <citation type="submission" date="2007-08" db="EMBL/GenBank/DDBJ databases">
        <authorList>
            <person name="Fulton L."/>
            <person name="Clifton S."/>
            <person name="Fulton B."/>
            <person name="Xu J."/>
            <person name="Minx P."/>
            <person name="Pepin K.H."/>
            <person name="Johnson M."/>
            <person name="Thiruvilangam P."/>
            <person name="Bhonagiri V."/>
            <person name="Nash W.E."/>
            <person name="Mardis E.R."/>
            <person name="Wilson R.K."/>
        </authorList>
    </citation>
    <scope>NUCLEOTIDE SEQUENCE [LARGE SCALE GENOMIC DNA]</scope>
    <source>
        <strain evidence="2">ATCC BAA-613 / DSM 15670 / CCUG 46953 / JCM 12243 / WAL 16351</strain>
    </source>
</reference>
<dbReference type="Proteomes" id="UP000005396">
    <property type="component" value="Unassembled WGS sequence"/>
</dbReference>
<reference evidence="1 2" key="2">
    <citation type="submission" date="2007-09" db="EMBL/GenBank/DDBJ databases">
        <title>Draft genome sequence of Clostridium bolteae (ATCC BAA-613).</title>
        <authorList>
            <person name="Sudarsanam P."/>
            <person name="Ley R."/>
            <person name="Guruge J."/>
            <person name="Turnbaugh P.J."/>
            <person name="Mahowald M."/>
            <person name="Liep D."/>
            <person name="Gordon J."/>
        </authorList>
    </citation>
    <scope>NUCLEOTIDE SEQUENCE [LARGE SCALE GENOMIC DNA]</scope>
    <source>
        <strain evidence="2">ATCC BAA-613 / DSM 15670 / CCUG 46953 / JCM 12243 / WAL 16351</strain>
    </source>
</reference>
<proteinExistence type="predicted"/>
<gene>
    <name evidence="1" type="ORF">CLOBOL_02169</name>
</gene>